<dbReference type="EMBL" id="LSFN01000011">
    <property type="protein sequence ID" value="OAB75241.1"/>
    <property type="molecule type" value="Genomic_DNA"/>
</dbReference>
<evidence type="ECO:0000313" key="4">
    <source>
        <dbReference type="Proteomes" id="UP000077134"/>
    </source>
</evidence>
<dbReference type="SUPFAM" id="SSF50104">
    <property type="entry name" value="Translation proteins SH3-like domain"/>
    <property type="match status" value="1"/>
</dbReference>
<evidence type="ECO:0008006" key="5">
    <source>
        <dbReference type="Google" id="ProtNLM"/>
    </source>
</evidence>
<dbReference type="Proteomes" id="UP000077134">
    <property type="component" value="Unassembled WGS sequence"/>
</dbReference>
<dbReference type="OrthoDB" id="5244at2"/>
<dbReference type="CDD" id="cd06088">
    <property type="entry name" value="KOW_RPL14"/>
    <property type="match status" value="1"/>
</dbReference>
<dbReference type="RefSeq" id="WP_068657398.1">
    <property type="nucleotide sequence ID" value="NZ_CP017770.1"/>
</dbReference>
<sequence>MNNQSVPHIGQIVKILRGKDTGQVAVVLSHADNKFVYIADGDKRKFDQAKKKNLIHLETQTYISSEVANSLMENGRVTNGKLRYAVMKFRQSTETNAEEKGD</sequence>
<comment type="caution">
    <text evidence="3">The sequence shown here is derived from an EMBL/GenBank/DDBJ whole genome shotgun (WGS) entry which is preliminary data.</text>
</comment>
<evidence type="ECO:0000256" key="1">
    <source>
        <dbReference type="ARBA" id="ARBA00022980"/>
    </source>
</evidence>
<reference evidence="3 4" key="1">
    <citation type="submission" date="2016-02" db="EMBL/GenBank/DDBJ databases">
        <title>Paenibacillus sp. LPB0068, isolated from Crassostrea gigas.</title>
        <authorList>
            <person name="Shin S.-K."/>
            <person name="Yi H."/>
        </authorList>
    </citation>
    <scope>NUCLEOTIDE SEQUENCE [LARGE SCALE GENOMIC DNA]</scope>
    <source>
        <strain evidence="3 4">LPB0068</strain>
    </source>
</reference>
<dbReference type="GO" id="GO:0005840">
    <property type="term" value="C:ribosome"/>
    <property type="evidence" value="ECO:0007669"/>
    <property type="project" value="UniProtKB-KW"/>
</dbReference>
<dbReference type="GO" id="GO:1990904">
    <property type="term" value="C:ribonucleoprotein complex"/>
    <property type="evidence" value="ECO:0007669"/>
    <property type="project" value="UniProtKB-KW"/>
</dbReference>
<keyword evidence="4" id="KW-1185">Reference proteome</keyword>
<protein>
    <recommendedName>
        <fullName evidence="5">KOW domain-containing protein</fullName>
    </recommendedName>
</protein>
<proteinExistence type="predicted"/>
<dbReference type="InterPro" id="IPR041985">
    <property type="entry name" value="Ribosomal_eL14_KOW"/>
</dbReference>
<name>A0A167E7L0_9BACL</name>
<dbReference type="InterPro" id="IPR008991">
    <property type="entry name" value="Translation_prot_SH3-like_sf"/>
</dbReference>
<dbReference type="Gene3D" id="2.30.30.30">
    <property type="match status" value="1"/>
</dbReference>
<keyword evidence="2" id="KW-0687">Ribonucleoprotein</keyword>
<dbReference type="STRING" id="1763538.LPB68_14920"/>
<evidence type="ECO:0000313" key="3">
    <source>
        <dbReference type="EMBL" id="OAB75241.1"/>
    </source>
</evidence>
<dbReference type="AlphaFoldDB" id="A0A167E7L0"/>
<accession>A0A167E7L0</accession>
<organism evidence="3 4">
    <name type="scientific">Paenibacillus crassostreae</name>
    <dbReference type="NCBI Taxonomy" id="1763538"/>
    <lineage>
        <taxon>Bacteria</taxon>
        <taxon>Bacillati</taxon>
        <taxon>Bacillota</taxon>
        <taxon>Bacilli</taxon>
        <taxon>Bacillales</taxon>
        <taxon>Paenibacillaceae</taxon>
        <taxon>Paenibacillus</taxon>
    </lineage>
</organism>
<keyword evidence="1" id="KW-0689">Ribosomal protein</keyword>
<dbReference type="InterPro" id="IPR014722">
    <property type="entry name" value="Rib_uL2_dom2"/>
</dbReference>
<gene>
    <name evidence="3" type="ORF">PNBC_09215</name>
</gene>
<dbReference type="KEGG" id="pcx:LPB68_14920"/>
<evidence type="ECO:0000256" key="2">
    <source>
        <dbReference type="ARBA" id="ARBA00023274"/>
    </source>
</evidence>